<sequence length="154" mass="17357">MSTVTESVDVHVPVRTAYNQWTQFESFPHFMKGVESVRQIDETHSRWVVDVAGAVREFDTEITEQHPDERIAWKSVGGEMHHAGVVTFQRLTDDDTRVTVQLDWEPEGFVESLGSAIGVDSRQVKADVEGFKEFIEDLGHETGAWRGEIDAPAT</sequence>
<dbReference type="Proteomes" id="UP000619293">
    <property type="component" value="Unassembled WGS sequence"/>
</dbReference>
<evidence type="ECO:0000259" key="1">
    <source>
        <dbReference type="Pfam" id="PF03364"/>
    </source>
</evidence>
<evidence type="ECO:0000313" key="3">
    <source>
        <dbReference type="Proteomes" id="UP000619293"/>
    </source>
</evidence>
<accession>A0A8J3JY32</accession>
<protein>
    <submittedName>
        <fullName evidence="2">Cyclase</fullName>
    </submittedName>
</protein>
<evidence type="ECO:0000313" key="2">
    <source>
        <dbReference type="EMBL" id="GIF88972.1"/>
    </source>
</evidence>
<organism evidence="2 3">
    <name type="scientific">Catellatospora chokoriensis</name>
    <dbReference type="NCBI Taxonomy" id="310353"/>
    <lineage>
        <taxon>Bacteria</taxon>
        <taxon>Bacillati</taxon>
        <taxon>Actinomycetota</taxon>
        <taxon>Actinomycetes</taxon>
        <taxon>Micromonosporales</taxon>
        <taxon>Micromonosporaceae</taxon>
        <taxon>Catellatospora</taxon>
    </lineage>
</organism>
<reference evidence="2 3" key="1">
    <citation type="submission" date="2021-01" db="EMBL/GenBank/DDBJ databases">
        <title>Whole genome shotgun sequence of Catellatospora chokoriensis NBRC 107358.</title>
        <authorList>
            <person name="Komaki H."/>
            <person name="Tamura T."/>
        </authorList>
    </citation>
    <scope>NUCLEOTIDE SEQUENCE [LARGE SCALE GENOMIC DNA]</scope>
    <source>
        <strain evidence="2 3">NBRC 107358</strain>
    </source>
</reference>
<dbReference type="Gene3D" id="3.30.530.20">
    <property type="match status" value="1"/>
</dbReference>
<dbReference type="SUPFAM" id="SSF55961">
    <property type="entry name" value="Bet v1-like"/>
    <property type="match status" value="1"/>
</dbReference>
<dbReference type="RefSeq" id="WP_191838127.1">
    <property type="nucleotide sequence ID" value="NZ_BAAALB010000003.1"/>
</dbReference>
<comment type="caution">
    <text evidence="2">The sequence shown here is derived from an EMBL/GenBank/DDBJ whole genome shotgun (WGS) entry which is preliminary data.</text>
</comment>
<dbReference type="PANTHER" id="PTHR33824:SF7">
    <property type="entry name" value="POLYKETIDE CYCLASE_DEHYDRASE AND LIPID TRANSPORT SUPERFAMILY PROTEIN"/>
    <property type="match status" value="1"/>
</dbReference>
<keyword evidence="3" id="KW-1185">Reference proteome</keyword>
<dbReference type="CDD" id="cd07817">
    <property type="entry name" value="SRPBCC_8"/>
    <property type="match status" value="1"/>
</dbReference>
<dbReference type="PANTHER" id="PTHR33824">
    <property type="entry name" value="POLYKETIDE CYCLASE/DEHYDRASE AND LIPID TRANSPORT SUPERFAMILY PROTEIN"/>
    <property type="match status" value="1"/>
</dbReference>
<proteinExistence type="predicted"/>
<name>A0A8J3JY32_9ACTN</name>
<dbReference type="EMBL" id="BONG01000011">
    <property type="protein sequence ID" value="GIF88972.1"/>
    <property type="molecule type" value="Genomic_DNA"/>
</dbReference>
<dbReference type="InterPro" id="IPR023393">
    <property type="entry name" value="START-like_dom_sf"/>
</dbReference>
<gene>
    <name evidence="2" type="ORF">Cch02nite_24160</name>
</gene>
<dbReference type="Pfam" id="PF03364">
    <property type="entry name" value="Polyketide_cyc"/>
    <property type="match status" value="1"/>
</dbReference>
<feature type="domain" description="Coenzyme Q-binding protein COQ10 START" evidence="1">
    <location>
        <begin position="10"/>
        <end position="127"/>
    </location>
</feature>
<dbReference type="InterPro" id="IPR005031">
    <property type="entry name" value="COQ10_START"/>
</dbReference>
<dbReference type="InterPro" id="IPR047137">
    <property type="entry name" value="ORF3"/>
</dbReference>
<dbReference type="AlphaFoldDB" id="A0A8J3JY32"/>